<protein>
    <submittedName>
        <fullName evidence="1">Uncharacterized protein</fullName>
    </submittedName>
</protein>
<evidence type="ECO:0000313" key="1">
    <source>
        <dbReference type="EMBL" id="OIJ16508.1"/>
    </source>
</evidence>
<evidence type="ECO:0000313" key="2">
    <source>
        <dbReference type="Proteomes" id="UP000180057"/>
    </source>
</evidence>
<organism evidence="1 2">
    <name type="scientific">Anaerobacillus alkalidiazotrophicus</name>
    <dbReference type="NCBI Taxonomy" id="472963"/>
    <lineage>
        <taxon>Bacteria</taxon>
        <taxon>Bacillati</taxon>
        <taxon>Bacillota</taxon>
        <taxon>Bacilli</taxon>
        <taxon>Bacillales</taxon>
        <taxon>Bacillaceae</taxon>
        <taxon>Anaerobacillus</taxon>
    </lineage>
</organism>
<dbReference type="EMBL" id="MLQS01000035">
    <property type="protein sequence ID" value="OIJ16508.1"/>
    <property type="molecule type" value="Genomic_DNA"/>
</dbReference>
<gene>
    <name evidence="1" type="ORF">BKP45_21110</name>
</gene>
<comment type="caution">
    <text evidence="1">The sequence shown here is derived from an EMBL/GenBank/DDBJ whole genome shotgun (WGS) entry which is preliminary data.</text>
</comment>
<reference evidence="1 2" key="1">
    <citation type="submission" date="2016-10" db="EMBL/GenBank/DDBJ databases">
        <title>Draft genome sequences of four alkaliphilic bacteria belonging to the Anaerobacillus genus.</title>
        <authorList>
            <person name="Bassil N.M."/>
            <person name="Lloyd J.R."/>
        </authorList>
    </citation>
    <scope>NUCLEOTIDE SEQUENCE [LARGE SCALE GENOMIC DNA]</scope>
    <source>
        <strain evidence="1 2">DSM 22531</strain>
    </source>
</reference>
<proteinExistence type="predicted"/>
<dbReference type="Proteomes" id="UP000180057">
    <property type="component" value="Unassembled WGS sequence"/>
</dbReference>
<dbReference type="AlphaFoldDB" id="A0A1S2LVG7"/>
<accession>A0A1S2LVG7</accession>
<sequence>MNGETLWSRVISGLSSSSENLQTTTGLWFRASVQGEKLYIDSTTEHTPSCNLSKQRAIPKKDFLFVFSYYDRWVNGETGVRHEVSRKSRNTAYIFSLISRFVD</sequence>
<name>A0A1S2LVG7_9BACI</name>
<keyword evidence="2" id="KW-1185">Reference proteome</keyword>